<accession>A0A081C5H9</accession>
<evidence type="ECO:0000313" key="3">
    <source>
        <dbReference type="Proteomes" id="UP000030661"/>
    </source>
</evidence>
<dbReference type="EMBL" id="DF820471">
    <property type="protein sequence ID" value="GAK59834.1"/>
    <property type="molecule type" value="Genomic_DNA"/>
</dbReference>
<dbReference type="STRING" id="1499967.U27_06820"/>
<gene>
    <name evidence="2" type="ORF">U27_06820</name>
</gene>
<organism evidence="2">
    <name type="scientific">Vecturithrix granuli</name>
    <dbReference type="NCBI Taxonomy" id="1499967"/>
    <lineage>
        <taxon>Bacteria</taxon>
        <taxon>Candidatus Moduliflexota</taxon>
        <taxon>Candidatus Vecturitrichia</taxon>
        <taxon>Candidatus Vecturitrichales</taxon>
        <taxon>Candidatus Vecturitrichaceae</taxon>
        <taxon>Candidatus Vecturithrix</taxon>
    </lineage>
</organism>
<dbReference type="PANTHER" id="PTHR18964">
    <property type="entry name" value="ROK (REPRESSOR, ORF, KINASE) FAMILY"/>
    <property type="match status" value="1"/>
</dbReference>
<comment type="similarity">
    <text evidence="1">Belongs to the ROK (NagC/XylR) family.</text>
</comment>
<dbReference type="HOGENOM" id="CLU_036604_13_3_0"/>
<dbReference type="Pfam" id="PF00480">
    <property type="entry name" value="ROK"/>
    <property type="match status" value="1"/>
</dbReference>
<dbReference type="SUPFAM" id="SSF53067">
    <property type="entry name" value="Actin-like ATPase domain"/>
    <property type="match status" value="1"/>
</dbReference>
<evidence type="ECO:0000313" key="2">
    <source>
        <dbReference type="EMBL" id="GAK59834.1"/>
    </source>
</evidence>
<proteinExistence type="inferred from homology"/>
<keyword evidence="3" id="KW-1185">Reference proteome</keyword>
<dbReference type="AlphaFoldDB" id="A0A081C5H9"/>
<sequence length="410" mass="44801">MRTTRMYGLSHIDNAQRNRQVLLSLVWEQGEISRKKLAVLSGLSIATTKRIVEDLLYEKIVIETGSHKSKRGRRTQLLSLNPEFGFFLGVNLHQNAIALTAISLAGKPIYEEISPHNGKEKDDVIENIKLTIRRALDTIQHETVSPLLGIGVGVPGLIDTRQGLVLFCPGLPGWESVYLAAELQKEFSTDILIDDNSRCMALAERLYGQGKELNNFLFVCIDEGVGGGIFIDGKLYRGKHGIAGELGHILIKENGPRCRCGSIGCLEALVSKQAILNSARVLIASDAFSSLKKVIDINGDLTLEAIYQEAKAGDKLSNIIINTAGEYLGVALADFVNIFDPGVVILGGEVVTAFQEFMYEEVVRTTKLKSMNPIFSRTVIKRSNFSNDSGSLGAAAMIIGHYLGDNILNI</sequence>
<name>A0A081C5H9_VECG1</name>
<reference evidence="2" key="1">
    <citation type="journal article" date="2015" name="PeerJ">
        <title>First genomic representation of candidate bacterial phylum KSB3 points to enhanced environmental sensing as a trigger of wastewater bulking.</title>
        <authorList>
            <person name="Sekiguchi Y."/>
            <person name="Ohashi A."/>
            <person name="Parks D.H."/>
            <person name="Yamauchi T."/>
            <person name="Tyson G.W."/>
            <person name="Hugenholtz P."/>
        </authorList>
    </citation>
    <scope>NUCLEOTIDE SEQUENCE [LARGE SCALE GENOMIC DNA]</scope>
</reference>
<dbReference type="InterPro" id="IPR036390">
    <property type="entry name" value="WH_DNA-bd_sf"/>
</dbReference>
<dbReference type="Gene3D" id="3.30.420.40">
    <property type="match status" value="2"/>
</dbReference>
<dbReference type="eggNOG" id="COG1940">
    <property type="taxonomic scope" value="Bacteria"/>
</dbReference>
<evidence type="ECO:0008006" key="4">
    <source>
        <dbReference type="Google" id="ProtNLM"/>
    </source>
</evidence>
<dbReference type="PROSITE" id="PS01125">
    <property type="entry name" value="ROK"/>
    <property type="match status" value="1"/>
</dbReference>
<dbReference type="InterPro" id="IPR036388">
    <property type="entry name" value="WH-like_DNA-bd_sf"/>
</dbReference>
<evidence type="ECO:0000256" key="1">
    <source>
        <dbReference type="ARBA" id="ARBA00006479"/>
    </source>
</evidence>
<dbReference type="Proteomes" id="UP000030661">
    <property type="component" value="Unassembled WGS sequence"/>
</dbReference>
<dbReference type="PANTHER" id="PTHR18964:SF149">
    <property type="entry name" value="BIFUNCTIONAL UDP-N-ACETYLGLUCOSAMINE 2-EPIMERASE_N-ACETYLMANNOSAMINE KINASE"/>
    <property type="match status" value="1"/>
</dbReference>
<dbReference type="InterPro" id="IPR049874">
    <property type="entry name" value="ROK_cs"/>
</dbReference>
<dbReference type="Gene3D" id="1.10.10.10">
    <property type="entry name" value="Winged helix-like DNA-binding domain superfamily/Winged helix DNA-binding domain"/>
    <property type="match status" value="1"/>
</dbReference>
<dbReference type="InterPro" id="IPR043129">
    <property type="entry name" value="ATPase_NBD"/>
</dbReference>
<dbReference type="SUPFAM" id="SSF46785">
    <property type="entry name" value="Winged helix' DNA-binding domain"/>
    <property type="match status" value="1"/>
</dbReference>
<dbReference type="InterPro" id="IPR000600">
    <property type="entry name" value="ROK"/>
</dbReference>
<protein>
    <recommendedName>
        <fullName evidence="4">ROK family protein</fullName>
    </recommendedName>
</protein>